<comment type="caution">
    <text evidence="2">The sequence shown here is derived from an EMBL/GenBank/DDBJ whole genome shotgun (WGS) entry which is preliminary data.</text>
</comment>
<dbReference type="GeneID" id="91424629"/>
<dbReference type="Proteomes" id="UP000053271">
    <property type="component" value="Unassembled WGS sequence"/>
</dbReference>
<evidence type="ECO:0000256" key="1">
    <source>
        <dbReference type="SAM" id="Phobius"/>
    </source>
</evidence>
<keyword evidence="1" id="KW-0472">Membrane</keyword>
<protein>
    <recommendedName>
        <fullName evidence="4">DUF4231 domain-containing protein</fullName>
    </recommendedName>
</protein>
<dbReference type="RefSeq" id="WP_067230546.1">
    <property type="nucleotide sequence ID" value="NZ_KQ948550.1"/>
</dbReference>
<keyword evidence="3" id="KW-1185">Reference proteome</keyword>
<evidence type="ECO:0000313" key="2">
    <source>
        <dbReference type="EMBL" id="KUN39976.1"/>
    </source>
</evidence>
<dbReference type="AlphaFoldDB" id="A0A101R1I1"/>
<organism evidence="2 3">
    <name type="scientific">Streptomyces longwoodensis</name>
    <dbReference type="NCBI Taxonomy" id="68231"/>
    <lineage>
        <taxon>Bacteria</taxon>
        <taxon>Bacillati</taxon>
        <taxon>Actinomycetota</taxon>
        <taxon>Actinomycetes</taxon>
        <taxon>Kitasatosporales</taxon>
        <taxon>Streptomycetaceae</taxon>
        <taxon>Streptomyces</taxon>
    </lineage>
</organism>
<keyword evidence="1" id="KW-0812">Transmembrane</keyword>
<feature type="transmembrane region" description="Helical" evidence="1">
    <location>
        <begin position="67"/>
        <end position="85"/>
    </location>
</feature>
<dbReference type="Pfam" id="PF14015">
    <property type="entry name" value="DUF4231"/>
    <property type="match status" value="1"/>
</dbReference>
<feature type="transmembrane region" description="Helical" evidence="1">
    <location>
        <begin position="39"/>
        <end position="61"/>
    </location>
</feature>
<dbReference type="InterPro" id="IPR025325">
    <property type="entry name" value="DUF4231"/>
</dbReference>
<dbReference type="EMBL" id="LMWS01000009">
    <property type="protein sequence ID" value="KUN39976.1"/>
    <property type="molecule type" value="Genomic_DNA"/>
</dbReference>
<accession>A0A101R1I1</accession>
<evidence type="ECO:0008006" key="4">
    <source>
        <dbReference type="Google" id="ProtNLM"/>
    </source>
</evidence>
<reference evidence="2 3" key="1">
    <citation type="submission" date="2015-10" db="EMBL/GenBank/DDBJ databases">
        <title>Draft genome sequence of Streptomyces longwoodensis DSM 41677, type strain for the species Streptomyces longwoodensis.</title>
        <authorList>
            <person name="Ruckert C."/>
            <person name="Winkler A."/>
            <person name="Kalinowski J."/>
            <person name="Kampfer P."/>
            <person name="Glaeser S."/>
        </authorList>
    </citation>
    <scope>NUCLEOTIDE SEQUENCE [LARGE SCALE GENOMIC DNA]</scope>
    <source>
        <strain evidence="2 3">DSM 41677</strain>
    </source>
</reference>
<keyword evidence="1" id="KW-1133">Transmembrane helix</keyword>
<gene>
    <name evidence="2" type="ORF">AQJ30_08425</name>
</gene>
<dbReference type="NCBIfam" id="NF033634">
    <property type="entry name" value="SLATT_1"/>
    <property type="match status" value="1"/>
</dbReference>
<proteinExistence type="predicted"/>
<name>A0A101R1I1_9ACTN</name>
<evidence type="ECO:0000313" key="3">
    <source>
        <dbReference type="Proteomes" id="UP000053271"/>
    </source>
</evidence>
<sequence>MTTPQTATGATGPGPDYALDLANRSYAWYRRAAMKARRYYRITEILQLLVSAAIPVSAVLAPGEARVPALLGGVVVVLTGLRSVFHWQDDYLRFSQAREAVEAERRLYRTGAAPYDDEATRERALAAAVTRIEQGEMSAWAQLVSTGPREEPTITP</sequence>